<dbReference type="STRING" id="1385514.N782_07690"/>
<dbReference type="eggNOG" id="COG5581">
    <property type="taxonomic scope" value="Bacteria"/>
</dbReference>
<gene>
    <name evidence="3" type="ORF">N782_07690</name>
</gene>
<dbReference type="Gene3D" id="2.40.10.220">
    <property type="entry name" value="predicted glycosyltransferase like domains"/>
    <property type="match status" value="1"/>
</dbReference>
<dbReference type="InterPro" id="IPR009926">
    <property type="entry name" value="T3SS_YcgR_PilZN"/>
</dbReference>
<dbReference type="InterPro" id="IPR009875">
    <property type="entry name" value="PilZ_domain"/>
</dbReference>
<dbReference type="SUPFAM" id="SSF141371">
    <property type="entry name" value="PilZ domain-like"/>
    <property type="match status" value="2"/>
</dbReference>
<evidence type="ECO:0000259" key="1">
    <source>
        <dbReference type="Pfam" id="PF07238"/>
    </source>
</evidence>
<sequence>MIKIGMPITLELKHADDDHLETYRSKVVEEDEGVLYIDYPINEQSGRTGFFLEGTQFKVTFVGTDGSVYVFHTDVRGRKKLTIPVLTLHFPEKEEMLRIQRRKYVRVETSVDTSVHGVNEKITPFTTVTADISGGGAAIISPYAHTIEQNQLLEVWFVIPLSSGDMHYICTSSRVIRVWKENKNHNEKVSLEFEAIDENDRQTIIRYCFEKQLSLRKRGIR</sequence>
<feature type="domain" description="PilZ" evidence="1">
    <location>
        <begin position="100"/>
        <end position="210"/>
    </location>
</feature>
<proteinExistence type="predicted"/>
<dbReference type="AlphaFoldDB" id="A0A0A2TAZ9"/>
<name>A0A0A2TAZ9_9BACI</name>
<dbReference type="Proteomes" id="UP000030147">
    <property type="component" value="Unassembled WGS sequence"/>
</dbReference>
<accession>A0A0A2TAZ9</accession>
<dbReference type="EMBL" id="AVBF01000019">
    <property type="protein sequence ID" value="KGP72992.1"/>
    <property type="molecule type" value="Genomic_DNA"/>
</dbReference>
<evidence type="ECO:0000313" key="4">
    <source>
        <dbReference type="Proteomes" id="UP000030147"/>
    </source>
</evidence>
<comment type="caution">
    <text evidence="3">The sequence shown here is derived from an EMBL/GenBank/DDBJ whole genome shotgun (WGS) entry which is preliminary data.</text>
</comment>
<dbReference type="Pfam" id="PF07238">
    <property type="entry name" value="PilZ"/>
    <property type="match status" value="1"/>
</dbReference>
<dbReference type="GO" id="GO:0035438">
    <property type="term" value="F:cyclic-di-GMP binding"/>
    <property type="evidence" value="ECO:0007669"/>
    <property type="project" value="InterPro"/>
</dbReference>
<protein>
    <submittedName>
        <fullName evidence="3">Pilus assembly protein PilZ</fullName>
    </submittedName>
</protein>
<evidence type="ECO:0000259" key="2">
    <source>
        <dbReference type="Pfam" id="PF12945"/>
    </source>
</evidence>
<keyword evidence="4" id="KW-1185">Reference proteome</keyword>
<evidence type="ECO:0000313" key="3">
    <source>
        <dbReference type="EMBL" id="KGP72992.1"/>
    </source>
</evidence>
<organism evidence="3 4">
    <name type="scientific">Pontibacillus yanchengensis Y32</name>
    <dbReference type="NCBI Taxonomy" id="1385514"/>
    <lineage>
        <taxon>Bacteria</taxon>
        <taxon>Bacillati</taxon>
        <taxon>Bacillota</taxon>
        <taxon>Bacilli</taxon>
        <taxon>Bacillales</taxon>
        <taxon>Bacillaceae</taxon>
        <taxon>Pontibacillus</taxon>
    </lineage>
</organism>
<reference evidence="3 4" key="1">
    <citation type="journal article" date="2015" name="Stand. Genomic Sci.">
        <title>High quality draft genome sequence of the moderately halophilic bacterium Pontibacillus yanchengensis Y32(T) and comparison among Pontibacillus genomes.</title>
        <authorList>
            <person name="Huang J."/>
            <person name="Qiao Z.X."/>
            <person name="Tang J.W."/>
            <person name="Wang G."/>
        </authorList>
    </citation>
    <scope>NUCLEOTIDE SEQUENCE [LARGE SCALE GENOMIC DNA]</scope>
    <source>
        <strain evidence="3 4">Y32</strain>
    </source>
</reference>
<dbReference type="Pfam" id="PF12945">
    <property type="entry name" value="PilZNR"/>
    <property type="match status" value="1"/>
</dbReference>
<feature type="domain" description="Type III secretion system flagellar brake protein YcgR PilZN" evidence="2">
    <location>
        <begin position="3"/>
        <end position="91"/>
    </location>
</feature>